<dbReference type="Pfam" id="PF01966">
    <property type="entry name" value="HD"/>
    <property type="match status" value="1"/>
</dbReference>
<dbReference type="InterPro" id="IPR003607">
    <property type="entry name" value="HD/PDEase_dom"/>
</dbReference>
<gene>
    <name evidence="2" type="ordered locus">Cphy_0160</name>
</gene>
<dbReference type="RefSeq" id="WP_012198192.1">
    <property type="nucleotide sequence ID" value="NC_010001.1"/>
</dbReference>
<dbReference type="SUPFAM" id="SSF109604">
    <property type="entry name" value="HD-domain/PDEase-like"/>
    <property type="match status" value="1"/>
</dbReference>
<dbReference type="Proteomes" id="UP000000370">
    <property type="component" value="Chromosome"/>
</dbReference>
<evidence type="ECO:0000259" key="1">
    <source>
        <dbReference type="Pfam" id="PF01966"/>
    </source>
</evidence>
<dbReference type="eggNOG" id="COG0617">
    <property type="taxonomic scope" value="Bacteria"/>
</dbReference>
<keyword evidence="3" id="KW-1185">Reference proteome</keyword>
<proteinExistence type="predicted"/>
<organism evidence="2 3">
    <name type="scientific">Lachnoclostridium phytofermentans (strain ATCC 700394 / DSM 18823 / ISDg)</name>
    <name type="common">Clostridium phytofermentans</name>
    <dbReference type="NCBI Taxonomy" id="357809"/>
    <lineage>
        <taxon>Bacteria</taxon>
        <taxon>Bacillati</taxon>
        <taxon>Bacillota</taxon>
        <taxon>Clostridia</taxon>
        <taxon>Lachnospirales</taxon>
        <taxon>Lachnospiraceae</taxon>
    </lineage>
</organism>
<dbReference type="CDD" id="cd00077">
    <property type="entry name" value="HDc"/>
    <property type="match status" value="1"/>
</dbReference>
<dbReference type="GO" id="GO:0016787">
    <property type="term" value="F:hydrolase activity"/>
    <property type="evidence" value="ECO:0007669"/>
    <property type="project" value="UniProtKB-KW"/>
</dbReference>
<dbReference type="InterPro" id="IPR006674">
    <property type="entry name" value="HD_domain"/>
</dbReference>
<dbReference type="HOGENOM" id="CLU_096016_0_0_9"/>
<accession>A9KR81</accession>
<name>A9KR81_LACP7</name>
<dbReference type="Gene3D" id="1.10.3210.10">
    <property type="entry name" value="Hypothetical protein af1432"/>
    <property type="match status" value="1"/>
</dbReference>
<dbReference type="AlphaFoldDB" id="A9KR81"/>
<dbReference type="OrthoDB" id="9805698at2"/>
<dbReference type="KEGG" id="cpy:Cphy_0160"/>
<reference evidence="3" key="1">
    <citation type="submission" date="2007-11" db="EMBL/GenBank/DDBJ databases">
        <title>Complete genome sequence of Clostridium phytofermentans ISDg.</title>
        <authorList>
            <person name="Leschine S.B."/>
            <person name="Warnick T.A."/>
            <person name="Blanchard J.L."/>
            <person name="Schnell D.J."/>
            <person name="Petit E.L."/>
            <person name="LaTouf W.G."/>
            <person name="Copeland A."/>
            <person name="Lucas S."/>
            <person name="Lapidus A."/>
            <person name="Barry K."/>
            <person name="Glavina del Rio T."/>
            <person name="Dalin E."/>
            <person name="Tice H."/>
            <person name="Pitluck S."/>
            <person name="Kiss H."/>
            <person name="Brettin T."/>
            <person name="Bruce D."/>
            <person name="Detter J.C."/>
            <person name="Han C."/>
            <person name="Kuske C."/>
            <person name="Schmutz J."/>
            <person name="Larimer F."/>
            <person name="Land M."/>
            <person name="Hauser L."/>
            <person name="Kyrpides N."/>
            <person name="Kim E.A."/>
            <person name="Richardson P."/>
        </authorList>
    </citation>
    <scope>NUCLEOTIDE SEQUENCE [LARGE SCALE GENOMIC DNA]</scope>
    <source>
        <strain evidence="3">ATCC 700394 / DSM 18823 / ISDg</strain>
    </source>
</reference>
<dbReference type="STRING" id="357809.Cphy_0160"/>
<evidence type="ECO:0000313" key="3">
    <source>
        <dbReference type="Proteomes" id="UP000000370"/>
    </source>
</evidence>
<keyword evidence="2" id="KW-0378">Hydrolase</keyword>
<dbReference type="EMBL" id="CP000885">
    <property type="protein sequence ID" value="ABX40549.1"/>
    <property type="molecule type" value="Genomic_DNA"/>
</dbReference>
<sequence length="194" mass="22451">MTYSVDRENLNNILVSSKDIKEYKDEILRIVPELIICVDCEQNMPAHIYNVFDHILETVNKVDSNLILKIAALLHDIGKPYRKTVIDNVDSFKGHEEASEIIANLILTRLGYEEVFKNKICRLIKYHDYYITPTVEGVKEAVDLIGDELMPYLFCFQKADLLAHSEQRYKPRLPKLNEANVIYESCIRESCGIK</sequence>
<feature type="domain" description="HD" evidence="1">
    <location>
        <begin position="47"/>
        <end position="134"/>
    </location>
</feature>
<protein>
    <submittedName>
        <fullName evidence="2">Metal dependent phosphohydrolase</fullName>
    </submittedName>
</protein>
<evidence type="ECO:0000313" key="2">
    <source>
        <dbReference type="EMBL" id="ABX40549.1"/>
    </source>
</evidence>